<dbReference type="InterPro" id="IPR018392">
    <property type="entry name" value="LysM"/>
</dbReference>
<name>A0AA38H7F7_9TREE</name>
<feature type="region of interest" description="Disordered" evidence="1">
    <location>
        <begin position="276"/>
        <end position="544"/>
    </location>
</feature>
<feature type="region of interest" description="Disordered" evidence="1">
    <location>
        <begin position="1"/>
        <end position="148"/>
    </location>
</feature>
<evidence type="ECO:0000256" key="1">
    <source>
        <dbReference type="SAM" id="MobiDB-lite"/>
    </source>
</evidence>
<reference evidence="3" key="1">
    <citation type="journal article" date="2022" name="G3 (Bethesda)">
        <title>High quality genome of the basidiomycete yeast Dioszegia hungarica PDD-24b-2 isolated from cloud water.</title>
        <authorList>
            <person name="Jarrige D."/>
            <person name="Haridas S."/>
            <person name="Bleykasten-Grosshans C."/>
            <person name="Joly M."/>
            <person name="Nadalig T."/>
            <person name="Sancelme M."/>
            <person name="Vuilleumier S."/>
            <person name="Grigoriev I.V."/>
            <person name="Amato P."/>
            <person name="Bringel F."/>
        </authorList>
    </citation>
    <scope>NUCLEOTIDE SEQUENCE</scope>
    <source>
        <strain evidence="3">PDD-24b-2</strain>
    </source>
</reference>
<organism evidence="3 4">
    <name type="scientific">Dioszegia hungarica</name>
    <dbReference type="NCBI Taxonomy" id="4972"/>
    <lineage>
        <taxon>Eukaryota</taxon>
        <taxon>Fungi</taxon>
        <taxon>Dikarya</taxon>
        <taxon>Basidiomycota</taxon>
        <taxon>Agaricomycotina</taxon>
        <taxon>Tremellomycetes</taxon>
        <taxon>Tremellales</taxon>
        <taxon>Bulleribasidiaceae</taxon>
        <taxon>Dioszegia</taxon>
    </lineage>
</organism>
<feature type="compositionally biased region" description="Polar residues" evidence="1">
    <location>
        <begin position="480"/>
        <end position="496"/>
    </location>
</feature>
<accession>A0AA38H7F7</accession>
<feature type="compositionally biased region" description="Polar residues" evidence="1">
    <location>
        <begin position="306"/>
        <end position="316"/>
    </location>
</feature>
<feature type="region of interest" description="Disordered" evidence="1">
    <location>
        <begin position="228"/>
        <end position="248"/>
    </location>
</feature>
<feature type="compositionally biased region" description="Basic and acidic residues" evidence="1">
    <location>
        <begin position="503"/>
        <end position="518"/>
    </location>
</feature>
<feature type="compositionally biased region" description="Low complexity" evidence="1">
    <location>
        <begin position="1"/>
        <end position="36"/>
    </location>
</feature>
<dbReference type="Pfam" id="PF01476">
    <property type="entry name" value="LysM"/>
    <property type="match status" value="1"/>
</dbReference>
<dbReference type="CDD" id="cd00118">
    <property type="entry name" value="LysM"/>
    <property type="match status" value="1"/>
</dbReference>
<feature type="compositionally biased region" description="Pro residues" evidence="1">
    <location>
        <begin position="454"/>
        <end position="470"/>
    </location>
</feature>
<protein>
    <recommendedName>
        <fullName evidence="2">LysM domain-containing protein</fullName>
    </recommendedName>
</protein>
<feature type="compositionally biased region" description="Polar residues" evidence="1">
    <location>
        <begin position="403"/>
        <end position="426"/>
    </location>
</feature>
<dbReference type="Gene3D" id="3.10.350.10">
    <property type="entry name" value="LysM domain"/>
    <property type="match status" value="1"/>
</dbReference>
<dbReference type="PANTHER" id="PTHR20932:SF8">
    <property type="entry name" value="LD22649P"/>
    <property type="match status" value="1"/>
</dbReference>
<dbReference type="Proteomes" id="UP001164286">
    <property type="component" value="Unassembled WGS sequence"/>
</dbReference>
<proteinExistence type="predicted"/>
<dbReference type="GeneID" id="77729516"/>
<dbReference type="PANTHER" id="PTHR20932">
    <property type="entry name" value="LYSM AND PUTATIVE PEPTIDOGLYCAN-BINDING DOMAIN-CONTAINING PROTEIN"/>
    <property type="match status" value="1"/>
</dbReference>
<dbReference type="InterPro" id="IPR045030">
    <property type="entry name" value="LYSM1-4"/>
</dbReference>
<feature type="compositionally biased region" description="Gly residues" evidence="1">
    <location>
        <begin position="526"/>
        <end position="536"/>
    </location>
</feature>
<feature type="compositionally biased region" description="Polar residues" evidence="1">
    <location>
        <begin position="276"/>
        <end position="295"/>
    </location>
</feature>
<sequence length="544" mass="57844">MATATVSGTGSSASTGRNANAAGPSRRSPASPSALRPVERERDIWGLGLSSDLPPTPSPAPSQTHSRQPSLLRRRPLIPTNGDTGAQGQGHPLYRTDSPPRHSEDSYVEVLSDVSRPNLTRLTSDLERRAGSSRGNGSEEGSRKGSLDMLRMSTNEAQGGGEVEVLIHQVQPNESLAGIALLYGIDLATLRKTNKLWPSDPVHLRRHLYVPLEACKWNKASETLIRGPGEGQVTLAPKNPGNRKGREREVTPNLIDLTDDSAEMEKGHRRAVSMAVATQSPSLWKPQMTRSTSEAALSGEDVDPWSSFSPIASAHSTGGWGDTLDERPPSPPSLPHMEPAAGPPHTRTVDIVRIPSSQLRFFPKPPKPPDSSRTSFDSGPRPPSSLRPIVPSSSPPLPPLSIQNDLNFSHETAPSRKSSLTASSGGSMVRLRPPTSAPSSGTGLADKLSNFFFIPPPPAGGLSVPPPRSRPNPARISLDSARSSPRGSVRGSTAGSPTIEAARPAEEVEMMLRDRRGSAETLRVNGGKGKGNGNGVSGDRRKLD</sequence>
<gene>
    <name evidence="3" type="ORF">MKK02DRAFT_38838</name>
</gene>
<evidence type="ECO:0000259" key="2">
    <source>
        <dbReference type="PROSITE" id="PS51782"/>
    </source>
</evidence>
<comment type="caution">
    <text evidence="3">The sequence shown here is derived from an EMBL/GenBank/DDBJ whole genome shotgun (WGS) entry which is preliminary data.</text>
</comment>
<dbReference type="RefSeq" id="XP_052943943.1">
    <property type="nucleotide sequence ID" value="XM_053090311.1"/>
</dbReference>
<dbReference type="PROSITE" id="PS51782">
    <property type="entry name" value="LYSM"/>
    <property type="match status" value="1"/>
</dbReference>
<dbReference type="EMBL" id="JAKWFO010000008">
    <property type="protein sequence ID" value="KAI9634166.1"/>
    <property type="molecule type" value="Genomic_DNA"/>
</dbReference>
<evidence type="ECO:0000313" key="3">
    <source>
        <dbReference type="EMBL" id="KAI9634166.1"/>
    </source>
</evidence>
<feature type="domain" description="LysM" evidence="2">
    <location>
        <begin position="166"/>
        <end position="210"/>
    </location>
</feature>
<keyword evidence="4" id="KW-1185">Reference proteome</keyword>
<dbReference type="InterPro" id="IPR036779">
    <property type="entry name" value="LysM_dom_sf"/>
</dbReference>
<evidence type="ECO:0000313" key="4">
    <source>
        <dbReference type="Proteomes" id="UP001164286"/>
    </source>
</evidence>
<dbReference type="SUPFAM" id="SSF54106">
    <property type="entry name" value="LysM domain"/>
    <property type="match status" value="1"/>
</dbReference>
<dbReference type="AlphaFoldDB" id="A0AA38H7F7"/>